<evidence type="ECO:0000259" key="7">
    <source>
        <dbReference type="PROSITE" id="PS50089"/>
    </source>
</evidence>
<dbReference type="Gene3D" id="3.30.40.10">
    <property type="entry name" value="Zinc/RING finger domain, C3HC4 (zinc finger)"/>
    <property type="match status" value="1"/>
</dbReference>
<feature type="compositionally biased region" description="Low complexity" evidence="6">
    <location>
        <begin position="168"/>
        <end position="181"/>
    </location>
</feature>
<organism evidence="8 9">
    <name type="scientific">Perilla frutescens var. hirtella</name>
    <name type="common">Perilla citriodora</name>
    <name type="synonym">Perilla setoyensis</name>
    <dbReference type="NCBI Taxonomy" id="608512"/>
    <lineage>
        <taxon>Eukaryota</taxon>
        <taxon>Viridiplantae</taxon>
        <taxon>Streptophyta</taxon>
        <taxon>Embryophyta</taxon>
        <taxon>Tracheophyta</taxon>
        <taxon>Spermatophyta</taxon>
        <taxon>Magnoliopsida</taxon>
        <taxon>eudicotyledons</taxon>
        <taxon>Gunneridae</taxon>
        <taxon>Pentapetalae</taxon>
        <taxon>asterids</taxon>
        <taxon>lamiids</taxon>
        <taxon>Lamiales</taxon>
        <taxon>Lamiaceae</taxon>
        <taxon>Nepetoideae</taxon>
        <taxon>Elsholtzieae</taxon>
        <taxon>Perilla</taxon>
    </lineage>
</organism>
<proteinExistence type="predicted"/>
<reference evidence="8 9" key="1">
    <citation type="journal article" date="2021" name="Nat. Commun.">
        <title>Incipient diploidization of the medicinal plant Perilla within 10,000 years.</title>
        <authorList>
            <person name="Zhang Y."/>
            <person name="Shen Q."/>
            <person name="Leng L."/>
            <person name="Zhang D."/>
            <person name="Chen S."/>
            <person name="Shi Y."/>
            <person name="Ning Z."/>
            <person name="Chen S."/>
        </authorList>
    </citation>
    <scope>NUCLEOTIDE SEQUENCE [LARGE SCALE GENOMIC DNA]</scope>
    <source>
        <strain evidence="9">cv. PC099</strain>
    </source>
</reference>
<gene>
    <name evidence="8" type="ORF">C2S53_014375</name>
</gene>
<evidence type="ECO:0000256" key="6">
    <source>
        <dbReference type="SAM" id="MobiDB-lite"/>
    </source>
</evidence>
<evidence type="ECO:0000313" key="9">
    <source>
        <dbReference type="Proteomes" id="UP001190926"/>
    </source>
</evidence>
<dbReference type="PROSITE" id="PS50089">
    <property type="entry name" value="ZF_RING_2"/>
    <property type="match status" value="1"/>
</dbReference>
<dbReference type="GO" id="GO:0004842">
    <property type="term" value="F:ubiquitin-protein transferase activity"/>
    <property type="evidence" value="ECO:0007669"/>
    <property type="project" value="TreeGrafter"/>
</dbReference>
<dbReference type="PIRSF" id="PIRSF036836">
    <property type="entry name" value="RNase_bind_SBP1"/>
    <property type="match status" value="1"/>
</dbReference>
<accession>A0AAD4JGH8</accession>
<dbReference type="EMBL" id="SDAM02000063">
    <property type="protein sequence ID" value="KAH6832864.1"/>
    <property type="molecule type" value="Genomic_DNA"/>
</dbReference>
<dbReference type="InterPro" id="IPR013083">
    <property type="entry name" value="Znf_RING/FYVE/PHD"/>
</dbReference>
<feature type="coiled-coil region" evidence="5">
    <location>
        <begin position="118"/>
        <end position="159"/>
    </location>
</feature>
<dbReference type="Proteomes" id="UP001190926">
    <property type="component" value="Unassembled WGS sequence"/>
</dbReference>
<comment type="caution">
    <text evidence="8">The sequence shown here is derived from an EMBL/GenBank/DDBJ whole genome shotgun (WGS) entry which is preliminary data.</text>
</comment>
<evidence type="ECO:0000256" key="3">
    <source>
        <dbReference type="ARBA" id="ARBA00022833"/>
    </source>
</evidence>
<sequence>MDFSPISTQDCFLGSVVWIEDGFCIQEFQNPDQQQSSELHPFVDNLVASPSSSSLHHQIHNQNMEMDCFLQLQNNRLRRSILQEERRQRAVTMQRWESRMKGAMAWKDEELGVARNRARELQHLVSAAEVEAAAWEREAREKEAAAAELSRRLNLLVRERERDRSSCDDAASFCGSSSSSSPPKRENDCKLCHAGRSCVVFFPCRHICCCKSCEPFLENCPVCQTVKVERLQVFFD</sequence>
<dbReference type="AlphaFoldDB" id="A0AAD4JGH8"/>
<feature type="domain" description="RING-type" evidence="7">
    <location>
        <begin position="189"/>
        <end position="224"/>
    </location>
</feature>
<keyword evidence="1" id="KW-0479">Metal-binding</keyword>
<evidence type="ECO:0000256" key="2">
    <source>
        <dbReference type="ARBA" id="ARBA00022771"/>
    </source>
</evidence>
<keyword evidence="3" id="KW-0862">Zinc</keyword>
<evidence type="ECO:0000256" key="4">
    <source>
        <dbReference type="PROSITE-ProRule" id="PRU00175"/>
    </source>
</evidence>
<evidence type="ECO:0000256" key="5">
    <source>
        <dbReference type="SAM" id="Coils"/>
    </source>
</evidence>
<keyword evidence="5" id="KW-0175">Coiled coil</keyword>
<keyword evidence="2 4" id="KW-0863">Zinc-finger</keyword>
<keyword evidence="9" id="KW-1185">Reference proteome</keyword>
<feature type="region of interest" description="Disordered" evidence="6">
    <location>
        <begin position="167"/>
        <end position="186"/>
    </location>
</feature>
<protein>
    <recommendedName>
        <fullName evidence="7">RING-type domain-containing protein</fullName>
    </recommendedName>
</protein>
<dbReference type="InterPro" id="IPR001841">
    <property type="entry name" value="Znf_RING"/>
</dbReference>
<dbReference type="PANTHER" id="PTHR42647:SF71">
    <property type="entry name" value="E3 UBIQUITIN-PROTEIN LIGASE BOI"/>
    <property type="match status" value="1"/>
</dbReference>
<dbReference type="Pfam" id="PF13920">
    <property type="entry name" value="zf-C3HC4_3"/>
    <property type="match status" value="1"/>
</dbReference>
<name>A0AAD4JGH8_PERFH</name>
<evidence type="ECO:0000256" key="1">
    <source>
        <dbReference type="ARBA" id="ARBA00022723"/>
    </source>
</evidence>
<dbReference type="PANTHER" id="PTHR42647">
    <property type="entry name" value="SBP (S-RIBONUCLEASE BINDING PROTEIN) FAMILY PROTEIN"/>
    <property type="match status" value="1"/>
</dbReference>
<evidence type="ECO:0000313" key="8">
    <source>
        <dbReference type="EMBL" id="KAH6832864.1"/>
    </source>
</evidence>
<dbReference type="GO" id="GO:0008270">
    <property type="term" value="F:zinc ion binding"/>
    <property type="evidence" value="ECO:0007669"/>
    <property type="project" value="UniProtKB-KW"/>
</dbReference>